<keyword evidence="1" id="KW-0812">Transmembrane</keyword>
<organism evidence="3 4">
    <name type="scientific">Heligmosomoides polygyrus</name>
    <name type="common">Parasitic roundworm</name>
    <dbReference type="NCBI Taxonomy" id="6339"/>
    <lineage>
        <taxon>Eukaryota</taxon>
        <taxon>Metazoa</taxon>
        <taxon>Ecdysozoa</taxon>
        <taxon>Nematoda</taxon>
        <taxon>Chromadorea</taxon>
        <taxon>Rhabditida</taxon>
        <taxon>Rhabditina</taxon>
        <taxon>Rhabditomorpha</taxon>
        <taxon>Strongyloidea</taxon>
        <taxon>Heligmosomidae</taxon>
        <taxon>Heligmosomoides</taxon>
    </lineage>
</organism>
<dbReference type="PANTHER" id="PTHR15644:SF2">
    <property type="entry name" value="OSTEOPETROSIS-ASSOCIATED TRANSMEMBRANE PROTEIN 1"/>
    <property type="match status" value="1"/>
</dbReference>
<accession>A0A183FQY1</accession>
<reference evidence="2 3" key="1">
    <citation type="submission" date="2018-11" db="EMBL/GenBank/DDBJ databases">
        <authorList>
            <consortium name="Pathogen Informatics"/>
        </authorList>
    </citation>
    <scope>NUCLEOTIDE SEQUENCE [LARGE SCALE GENOMIC DNA]</scope>
</reference>
<dbReference type="PANTHER" id="PTHR15644">
    <property type="entry name" value="OSTEOPETROSIS ASSOCIATED TRANSMEMBRANE PROTEIN 1"/>
    <property type="match status" value="1"/>
</dbReference>
<reference evidence="4" key="2">
    <citation type="submission" date="2019-09" db="UniProtKB">
        <authorList>
            <consortium name="WormBaseParasite"/>
        </authorList>
    </citation>
    <scope>IDENTIFICATION</scope>
</reference>
<evidence type="ECO:0000313" key="2">
    <source>
        <dbReference type="EMBL" id="VDO84068.1"/>
    </source>
</evidence>
<accession>A0A3P8C795</accession>
<keyword evidence="1" id="KW-0472">Membrane</keyword>
<dbReference type="Proteomes" id="UP000050761">
    <property type="component" value="Unassembled WGS sequence"/>
</dbReference>
<dbReference type="OrthoDB" id="8021850at2759"/>
<keyword evidence="3" id="KW-1185">Reference proteome</keyword>
<dbReference type="WBParaSite" id="HPBE_0001018901-mRNA-1">
    <property type="protein sequence ID" value="HPBE_0001018901-mRNA-1"/>
    <property type="gene ID" value="HPBE_0001018901"/>
</dbReference>
<dbReference type="InterPro" id="IPR019172">
    <property type="entry name" value="Osteopetrosis-assoc_TM_1"/>
</dbReference>
<protein>
    <submittedName>
        <fullName evidence="4">Col_cuticle_N domain-containing protein</fullName>
    </submittedName>
</protein>
<name>A0A183FQY1_HELPZ</name>
<dbReference type="Pfam" id="PF09777">
    <property type="entry name" value="OSTMP1"/>
    <property type="match status" value="1"/>
</dbReference>
<dbReference type="GO" id="GO:0005829">
    <property type="term" value="C:cytosol"/>
    <property type="evidence" value="ECO:0007669"/>
    <property type="project" value="TreeGrafter"/>
</dbReference>
<proteinExistence type="predicted"/>
<feature type="transmembrane region" description="Helical" evidence="1">
    <location>
        <begin position="25"/>
        <end position="47"/>
    </location>
</feature>
<gene>
    <name evidence="2" type="ORF">HPBE_LOCUS10190</name>
</gene>
<dbReference type="EMBL" id="UZAH01026678">
    <property type="protein sequence ID" value="VDO84068.1"/>
    <property type="molecule type" value="Genomic_DNA"/>
</dbReference>
<evidence type="ECO:0000313" key="4">
    <source>
        <dbReference type="WBParaSite" id="HPBE_0001018901-mRNA-1"/>
    </source>
</evidence>
<dbReference type="AlphaFoldDB" id="A0A183FQY1"/>
<evidence type="ECO:0000256" key="1">
    <source>
        <dbReference type="SAM" id="Phobius"/>
    </source>
</evidence>
<evidence type="ECO:0000313" key="3">
    <source>
        <dbReference type="Proteomes" id="UP000050761"/>
    </source>
</evidence>
<keyword evidence="1" id="KW-1133">Transmembrane helix</keyword>
<sequence length="80" mass="9140">MNDTIHLWNDVWMCAEKKDRRRDTAMVIVTMAALLIITSLFYVSSYIQGGGQPRILIRSGVCETHYVAGHLIFDDLAQRL</sequence>